<dbReference type="InParanoid" id="E9EF09"/>
<keyword evidence="8" id="KW-1185">Reference proteome</keyword>
<dbReference type="PANTHER" id="PTHR47660">
    <property type="entry name" value="TRANSCRIPTION FACTOR WITH C2H2 AND ZN(2)-CYS(6) DNA BINDING DOMAIN (EUROFUNG)-RELATED-RELATED"/>
    <property type="match status" value="1"/>
</dbReference>
<organism evidence="8">
    <name type="scientific">Metarhizium acridum (strain CQMa 102)</name>
    <dbReference type="NCBI Taxonomy" id="655827"/>
    <lineage>
        <taxon>Eukaryota</taxon>
        <taxon>Fungi</taxon>
        <taxon>Dikarya</taxon>
        <taxon>Ascomycota</taxon>
        <taxon>Pezizomycotina</taxon>
        <taxon>Sordariomycetes</taxon>
        <taxon>Hypocreomycetidae</taxon>
        <taxon>Hypocreales</taxon>
        <taxon>Clavicipitaceae</taxon>
        <taxon>Metarhizium</taxon>
    </lineage>
</organism>
<gene>
    <name evidence="7" type="ORF">MAC_08457</name>
</gene>
<reference evidence="7 8" key="1">
    <citation type="journal article" date="2011" name="PLoS Genet.">
        <title>Genome sequencing and comparative transcriptomics of the model entomopathogenic fungi Metarhizium anisopliae and M. acridum.</title>
        <authorList>
            <person name="Gao Q."/>
            <person name="Jin K."/>
            <person name="Ying S.H."/>
            <person name="Zhang Y."/>
            <person name="Xiao G."/>
            <person name="Shang Y."/>
            <person name="Duan Z."/>
            <person name="Hu X."/>
            <person name="Xie X.Q."/>
            <person name="Zhou G."/>
            <person name="Peng G."/>
            <person name="Luo Z."/>
            <person name="Huang W."/>
            <person name="Wang B."/>
            <person name="Fang W."/>
            <person name="Wang S."/>
            <person name="Zhong Y."/>
            <person name="Ma L.J."/>
            <person name="St Leger R.J."/>
            <person name="Zhao G.P."/>
            <person name="Pei Y."/>
            <person name="Feng M.G."/>
            <person name="Xia Y."/>
            <person name="Wang C."/>
        </authorList>
    </citation>
    <scope>NUCLEOTIDE SEQUENCE [LARGE SCALE GENOMIC DNA]</scope>
    <source>
        <strain evidence="7 8">CQMa 102</strain>
    </source>
</reference>
<keyword evidence="3" id="KW-0805">Transcription regulation</keyword>
<evidence type="ECO:0000256" key="3">
    <source>
        <dbReference type="ARBA" id="ARBA00023015"/>
    </source>
</evidence>
<dbReference type="OMA" id="LHAMCIY"/>
<accession>E9EF09</accession>
<evidence type="ECO:0000313" key="8">
    <source>
        <dbReference type="Proteomes" id="UP000002499"/>
    </source>
</evidence>
<feature type="region of interest" description="Disordered" evidence="6">
    <location>
        <begin position="398"/>
        <end position="417"/>
    </location>
</feature>
<evidence type="ECO:0000256" key="4">
    <source>
        <dbReference type="ARBA" id="ARBA00023163"/>
    </source>
</evidence>
<keyword evidence="4" id="KW-0804">Transcription</keyword>
<sequence>MDEPNWTRELLQSSSLYFEGAKQSDGDFLMSESGSIHQNGITFDNLEQARRRCSQANSALAASRQNHQEPRNPPRSRTGSGSEENNSPPQSDQSPMVSTPLSFTSLSDPLPNVYRSRVSLRNSGSLAEIVKHSTTGPTSSLPGLVCIDDAIRMTVEYPLRMLADTFRSPFIHPKLARECPKGMPQPIAEALACVGMKMHSEQPGLQFVCDVFQDQRDKLIKEIPSTSDRNDLEGVCALLHAMCIYQIEGLLSDNRYSSKLATAVLHHEYLVRATRRLLIDLEKPVAVNKRPYSVLSSPTPASMSWSTWLVHESLRRTVFLIFIIHHLLGVAKILDPAYFEPLFPQDLFDAIQLPSDESLWLGESEEEWHAIRRALRHTDARAGPQRLRLAVSLAKRQKEISEREGGTVNEDDEPGDASFLERLPEVSRLIVSVASLNVRDM</sequence>
<protein>
    <recommendedName>
        <fullName evidence="9">Transcription factor domain-containing protein</fullName>
    </recommendedName>
</protein>
<feature type="compositionally biased region" description="Polar residues" evidence="6">
    <location>
        <begin position="54"/>
        <end position="65"/>
    </location>
</feature>
<keyword evidence="2" id="KW-0862">Zinc</keyword>
<dbReference type="GeneID" id="19252768"/>
<keyword evidence="1" id="KW-0479">Metal-binding</keyword>
<dbReference type="HOGENOM" id="CLU_621248_0_0_1"/>
<name>E9EF09_METAQ</name>
<feature type="region of interest" description="Disordered" evidence="6">
    <location>
        <begin position="52"/>
        <end position="104"/>
    </location>
</feature>
<evidence type="ECO:0000256" key="5">
    <source>
        <dbReference type="ARBA" id="ARBA00023242"/>
    </source>
</evidence>
<evidence type="ECO:0000313" key="7">
    <source>
        <dbReference type="EMBL" id="EFY85510.1"/>
    </source>
</evidence>
<proteinExistence type="predicted"/>
<feature type="compositionally biased region" description="Polar residues" evidence="6">
    <location>
        <begin position="75"/>
        <end position="104"/>
    </location>
</feature>
<dbReference type="OrthoDB" id="5423818at2759"/>
<keyword evidence="5" id="KW-0539">Nucleus</keyword>
<dbReference type="PANTHER" id="PTHR47660:SF3">
    <property type="entry name" value="FINGER DOMAIN PROTEIN, PUTATIVE (AFU_ORTHOLOGUE AFUA_4G03310)-RELATED"/>
    <property type="match status" value="1"/>
</dbReference>
<dbReference type="Proteomes" id="UP000002499">
    <property type="component" value="Unassembled WGS sequence"/>
</dbReference>
<evidence type="ECO:0008006" key="9">
    <source>
        <dbReference type="Google" id="ProtNLM"/>
    </source>
</evidence>
<dbReference type="KEGG" id="maw:19252768"/>
<dbReference type="AlphaFoldDB" id="E9EF09"/>
<dbReference type="GO" id="GO:0046872">
    <property type="term" value="F:metal ion binding"/>
    <property type="evidence" value="ECO:0007669"/>
    <property type="project" value="UniProtKB-KW"/>
</dbReference>
<evidence type="ECO:0000256" key="6">
    <source>
        <dbReference type="SAM" id="MobiDB-lite"/>
    </source>
</evidence>
<dbReference type="EMBL" id="GL698575">
    <property type="protein sequence ID" value="EFY85510.1"/>
    <property type="molecule type" value="Genomic_DNA"/>
</dbReference>
<evidence type="ECO:0000256" key="2">
    <source>
        <dbReference type="ARBA" id="ARBA00022833"/>
    </source>
</evidence>
<evidence type="ECO:0000256" key="1">
    <source>
        <dbReference type="ARBA" id="ARBA00022723"/>
    </source>
</evidence>